<name>A0A8J6XH02_9CYAN</name>
<dbReference type="RefSeq" id="WP_190828508.1">
    <property type="nucleotide sequence ID" value="NZ_CAWPPI010000049.1"/>
</dbReference>
<gene>
    <name evidence="2" type="ORF">ICL16_13815</name>
</gene>
<dbReference type="InterPro" id="IPR029060">
    <property type="entry name" value="PIN-like_dom_sf"/>
</dbReference>
<evidence type="ECO:0000313" key="3">
    <source>
        <dbReference type="Proteomes" id="UP000629098"/>
    </source>
</evidence>
<dbReference type="Pfam" id="PF01850">
    <property type="entry name" value="PIN"/>
    <property type="match status" value="1"/>
</dbReference>
<reference evidence="2" key="1">
    <citation type="submission" date="2020-09" db="EMBL/GenBank/DDBJ databases">
        <title>Iningainema tapete sp. nov. (Scytonemataceae, Cyanobacteria) from greenhouses in central Florida (USA) produces two types of nodularin with biosynthetic potential for microcystin-LR and anabaenopeptins.</title>
        <authorList>
            <person name="Berthold D.E."/>
            <person name="Lefler F.W."/>
            <person name="Huang I.-S."/>
            <person name="Abdulla H."/>
            <person name="Zimba P.V."/>
            <person name="Laughinghouse H.D. IV."/>
        </authorList>
    </citation>
    <scope>NUCLEOTIDE SEQUENCE</scope>
    <source>
        <strain evidence="2">BLCCT55</strain>
    </source>
</reference>
<protein>
    <submittedName>
        <fullName evidence="2">Type II toxin-antitoxin system VapC family toxin</fullName>
    </submittedName>
</protein>
<dbReference type="Gene3D" id="3.40.50.1010">
    <property type="entry name" value="5'-nuclease"/>
    <property type="match status" value="1"/>
</dbReference>
<sequence>MVTTVVDAVFIDSNILIYASILESPFHLTALNKIQAQEQVGRELWISRQVLREYLATLTRPQTTINPIPILTLTTEIRFFENRFRVAEDNPQVTQNLLTLVEQVAVAGRQIHDANIVATMQAYNITKLLTHNLADFNRFAHLITLLPLQE</sequence>
<feature type="domain" description="PIN" evidence="1">
    <location>
        <begin position="9"/>
        <end position="140"/>
    </location>
</feature>
<organism evidence="2 3">
    <name type="scientific">Iningainema tapete BLCC-T55</name>
    <dbReference type="NCBI Taxonomy" id="2748662"/>
    <lineage>
        <taxon>Bacteria</taxon>
        <taxon>Bacillati</taxon>
        <taxon>Cyanobacteriota</taxon>
        <taxon>Cyanophyceae</taxon>
        <taxon>Nostocales</taxon>
        <taxon>Scytonemataceae</taxon>
        <taxon>Iningainema tapete</taxon>
    </lineage>
</organism>
<dbReference type="AlphaFoldDB" id="A0A8J6XH02"/>
<keyword evidence="3" id="KW-1185">Reference proteome</keyword>
<dbReference type="SUPFAM" id="SSF88723">
    <property type="entry name" value="PIN domain-like"/>
    <property type="match status" value="1"/>
</dbReference>
<dbReference type="EMBL" id="JACXAE010000049">
    <property type="protein sequence ID" value="MBD2773110.1"/>
    <property type="molecule type" value="Genomic_DNA"/>
</dbReference>
<evidence type="ECO:0000313" key="2">
    <source>
        <dbReference type="EMBL" id="MBD2773110.1"/>
    </source>
</evidence>
<proteinExistence type="predicted"/>
<dbReference type="Proteomes" id="UP000629098">
    <property type="component" value="Unassembled WGS sequence"/>
</dbReference>
<dbReference type="InterPro" id="IPR002716">
    <property type="entry name" value="PIN_dom"/>
</dbReference>
<accession>A0A8J6XH02</accession>
<evidence type="ECO:0000259" key="1">
    <source>
        <dbReference type="Pfam" id="PF01850"/>
    </source>
</evidence>
<comment type="caution">
    <text evidence="2">The sequence shown here is derived from an EMBL/GenBank/DDBJ whole genome shotgun (WGS) entry which is preliminary data.</text>
</comment>